<proteinExistence type="predicted"/>
<feature type="region of interest" description="Disordered" evidence="1">
    <location>
        <begin position="273"/>
        <end position="333"/>
    </location>
</feature>
<gene>
    <name evidence="2" type="ORF">Kpol_1061p1</name>
</gene>
<feature type="compositionally biased region" description="Basic and acidic residues" evidence="1">
    <location>
        <begin position="317"/>
        <end position="331"/>
    </location>
</feature>
<evidence type="ECO:0000313" key="3">
    <source>
        <dbReference type="Proteomes" id="UP000000267"/>
    </source>
</evidence>
<keyword evidence="3" id="KW-1185">Reference proteome</keyword>
<dbReference type="InParanoid" id="A7TJC9"/>
<organism evidence="3">
    <name type="scientific">Vanderwaltozyma polyspora (strain ATCC 22028 / DSM 70294 / BCRC 21397 / CBS 2163 / NBRC 10782 / NRRL Y-8283 / UCD 57-17)</name>
    <name type="common">Kluyveromyces polysporus</name>
    <dbReference type="NCBI Taxonomy" id="436907"/>
    <lineage>
        <taxon>Eukaryota</taxon>
        <taxon>Fungi</taxon>
        <taxon>Dikarya</taxon>
        <taxon>Ascomycota</taxon>
        <taxon>Saccharomycotina</taxon>
        <taxon>Saccharomycetes</taxon>
        <taxon>Saccharomycetales</taxon>
        <taxon>Saccharomycetaceae</taxon>
        <taxon>Vanderwaltozyma</taxon>
    </lineage>
</organism>
<evidence type="ECO:0000313" key="2">
    <source>
        <dbReference type="EMBL" id="EDO17579.1"/>
    </source>
</evidence>
<protein>
    <submittedName>
        <fullName evidence="2">Uncharacterized protein</fullName>
    </submittedName>
</protein>
<dbReference type="HOGENOM" id="CLU_447738_0_0_1"/>
<sequence>MSLFPMNKPSPLDQSTPTKSSKRYSIRKWLHSISTKNNAGTNVPSANSLQGSSSLTSGNNSFSASREKLNHIKDQFKSGIDRLRLNSSVATGIDIPLSDVEEKEYSREEVGSNTINSSPQINCQNSHSKKEDELSCYDIYHTYPKDLDLLFEYSMKKIFSETSMEHSPYCDDERIDNEFGELQPFQNLNYDDLNKIERICTTIQPIRFPSLDDTDKSHLNNQNRFLNYENKIAISSSKSTPVCSIHSTEESEENYQHESTNKVKNKCQVDNKTQDISTEEDVSSGNTNADADAESIADYDDEREDEDEEQEEQQEQINDRERKINTEKEGDTSSDNILIYEGVIDDNYYDESSCDYEDSILNTPPIYLTQTSLKESNMINSTGSLSLLGVVETSDFTLENGKETKDEIMSIVDQFLSKDDKSDTDDISPKSDSIKNGVKIHTIDSDFQEFDISYDISNDQESSTNNQKYDLEKNEIEPVSFVVIPNASKRCSYNRRTNCLSIKVAKEQILTNEIPATKTRKKSLSIILKDVEVKDRVNKKSQKDMAQTKEHLAESQIAEFYSKKYVPELLENIKQERIMLRDYNTDKRTQALKFDGKPVSIQYTTVHYNR</sequence>
<evidence type="ECO:0000256" key="1">
    <source>
        <dbReference type="SAM" id="MobiDB-lite"/>
    </source>
</evidence>
<feature type="compositionally biased region" description="Low complexity" evidence="1">
    <location>
        <begin position="45"/>
        <end position="62"/>
    </location>
</feature>
<feature type="region of interest" description="Disordered" evidence="1">
    <location>
        <begin position="36"/>
        <end position="62"/>
    </location>
</feature>
<feature type="region of interest" description="Disordered" evidence="1">
    <location>
        <begin position="1"/>
        <end position="24"/>
    </location>
</feature>
<dbReference type="KEGG" id="vpo:Kpol_1061p1"/>
<dbReference type="AlphaFoldDB" id="A7TJC9"/>
<reference evidence="2" key="1">
    <citation type="journal article" date="2007" name="Proc. Natl. Acad. Sci. U.S.A.">
        <title>Independent sorting-out of thousands of duplicated gene pairs in two yeast species descended from a whole-genome duplication.</title>
        <authorList>
            <person name="Scannell D.R."/>
            <person name="Frank A.C."/>
            <person name="Conant G.C."/>
            <person name="Byrne K.P."/>
            <person name="Woolfit M."/>
            <person name="Wolfe K.H."/>
        </authorList>
    </citation>
    <scope>NUCLEOTIDE SEQUENCE [LARGE SCALE GENOMIC DNA]</scope>
</reference>
<dbReference type="RefSeq" id="XP_001645437.1">
    <property type="nucleotide sequence ID" value="XM_001645387.1"/>
</dbReference>
<accession>A7TJC9</accession>
<dbReference type="GeneID" id="5545805"/>
<feature type="compositionally biased region" description="Acidic residues" evidence="1">
    <location>
        <begin position="291"/>
        <end position="314"/>
    </location>
</feature>
<dbReference type="Proteomes" id="UP000000267">
    <property type="component" value="Unassembled WGS sequence"/>
</dbReference>
<dbReference type="EMBL" id="DS480401">
    <property type="protein sequence ID" value="EDO17579.1"/>
    <property type="molecule type" value="Genomic_DNA"/>
</dbReference>
<name>A7TJC9_VANPO</name>
<dbReference type="OrthoDB" id="4035955at2759"/>